<dbReference type="CDD" id="cd03789">
    <property type="entry name" value="GT9_LPS_heptosyltransferase"/>
    <property type="match status" value="1"/>
</dbReference>
<dbReference type="Pfam" id="PF01075">
    <property type="entry name" value="Glyco_transf_9"/>
    <property type="match status" value="1"/>
</dbReference>
<evidence type="ECO:0000256" key="2">
    <source>
        <dbReference type="ARBA" id="ARBA00022679"/>
    </source>
</evidence>
<evidence type="ECO:0000256" key="1">
    <source>
        <dbReference type="ARBA" id="ARBA00022676"/>
    </source>
</evidence>
<organism evidence="3 4">
    <name type="scientific">Granulicella sibirica</name>
    <dbReference type="NCBI Taxonomy" id="2479048"/>
    <lineage>
        <taxon>Bacteria</taxon>
        <taxon>Pseudomonadati</taxon>
        <taxon>Acidobacteriota</taxon>
        <taxon>Terriglobia</taxon>
        <taxon>Terriglobales</taxon>
        <taxon>Acidobacteriaceae</taxon>
        <taxon>Granulicella</taxon>
    </lineage>
</organism>
<dbReference type="RefSeq" id="WP_128912407.1">
    <property type="nucleotide sequence ID" value="NZ_RDSM01000001.1"/>
</dbReference>
<reference evidence="3 4" key="1">
    <citation type="submission" date="2018-11" db="EMBL/GenBank/DDBJ databases">
        <authorList>
            <person name="Mardanov A.V."/>
            <person name="Ravin N.V."/>
            <person name="Dedysh S.N."/>
        </authorList>
    </citation>
    <scope>NUCLEOTIDE SEQUENCE [LARGE SCALE GENOMIC DNA]</scope>
    <source>
        <strain evidence="3 4">AF10</strain>
    </source>
</reference>
<dbReference type="PANTHER" id="PTHR30160:SF1">
    <property type="entry name" value="LIPOPOLYSACCHARIDE 1,2-N-ACETYLGLUCOSAMINETRANSFERASE-RELATED"/>
    <property type="match status" value="1"/>
</dbReference>
<dbReference type="InterPro" id="IPR002201">
    <property type="entry name" value="Glyco_trans_9"/>
</dbReference>
<dbReference type="InterPro" id="IPR051199">
    <property type="entry name" value="LPS_LOS_Heptosyltrfase"/>
</dbReference>
<evidence type="ECO:0000313" key="3">
    <source>
        <dbReference type="EMBL" id="RXH58407.1"/>
    </source>
</evidence>
<dbReference type="GO" id="GO:0008713">
    <property type="term" value="F:ADP-heptose-lipopolysaccharide heptosyltransferase activity"/>
    <property type="evidence" value="ECO:0007669"/>
    <property type="project" value="TreeGrafter"/>
</dbReference>
<keyword evidence="4" id="KW-1185">Reference proteome</keyword>
<reference evidence="4" key="2">
    <citation type="submission" date="2019-02" db="EMBL/GenBank/DDBJ databases">
        <title>Granulicella sibirica sp. nov., a psychrotolerant acidobacterium isolated from an organic soil layer in forested tundra, West Siberia.</title>
        <authorList>
            <person name="Oshkin I.Y."/>
            <person name="Kulichevskaya I.S."/>
            <person name="Rijpstra W.I.C."/>
            <person name="Sinninghe Damste J.S."/>
            <person name="Rakitin A.L."/>
            <person name="Ravin N.V."/>
            <person name="Dedysh S.N."/>
        </authorList>
    </citation>
    <scope>NUCLEOTIDE SEQUENCE [LARGE SCALE GENOMIC DNA]</scope>
    <source>
        <strain evidence="4">AF10</strain>
    </source>
</reference>
<sequence length="369" mass="40771">MATNAKQKPERVLIYRLGSLGDTLVALPALHLVARAFPDAERRMLTSIPPNAKAPAASAILDGTGLIHGYLQYPYATRNPFLLLRLWWNLLRWRPGLLVYMNGSRAVALAKRDERFFRLCGVRNLVGVPITEDMVCTRSLGASPAEPDAGEMFEHESSRLARNLSEIGDARLADPASWDLHLTEKEQKRASQVLEPLGRRGFLSVSFGTKNQSNDWEQHNWKALLERLADLYPNLALVICGAAVEAEMSEFAASGWRARSVNPVLNLCGQLSPRESAAVMGRSVLYLGHDSGPTHLAAAVQTTCVAIYGGRNLPGIWFPYGDQHKVFYHRVSCSGCRLQTCTVEKKRCVLSITVDEVLGEVTKRLPPSL</sequence>
<protein>
    <submittedName>
        <fullName evidence="3">ADP-heptose--lipooligosaccharide heptosyltransferase II</fullName>
    </submittedName>
</protein>
<accession>A0A4Q0T4X0</accession>
<dbReference type="SUPFAM" id="SSF53756">
    <property type="entry name" value="UDP-Glycosyltransferase/glycogen phosphorylase"/>
    <property type="match status" value="1"/>
</dbReference>
<keyword evidence="1" id="KW-0328">Glycosyltransferase</keyword>
<dbReference type="PANTHER" id="PTHR30160">
    <property type="entry name" value="TETRAACYLDISACCHARIDE 4'-KINASE-RELATED"/>
    <property type="match status" value="1"/>
</dbReference>
<dbReference type="GO" id="GO:0009244">
    <property type="term" value="P:lipopolysaccharide core region biosynthetic process"/>
    <property type="evidence" value="ECO:0007669"/>
    <property type="project" value="TreeGrafter"/>
</dbReference>
<evidence type="ECO:0000313" key="4">
    <source>
        <dbReference type="Proteomes" id="UP000289437"/>
    </source>
</evidence>
<dbReference type="AlphaFoldDB" id="A0A4Q0T4X0"/>
<dbReference type="Gene3D" id="3.40.50.2000">
    <property type="entry name" value="Glycogen Phosphorylase B"/>
    <property type="match status" value="2"/>
</dbReference>
<keyword evidence="2 3" id="KW-0808">Transferase</keyword>
<proteinExistence type="predicted"/>
<comment type="caution">
    <text evidence="3">The sequence shown here is derived from an EMBL/GenBank/DDBJ whole genome shotgun (WGS) entry which is preliminary data.</text>
</comment>
<dbReference type="GO" id="GO:0005829">
    <property type="term" value="C:cytosol"/>
    <property type="evidence" value="ECO:0007669"/>
    <property type="project" value="TreeGrafter"/>
</dbReference>
<dbReference type="EMBL" id="RDSM01000001">
    <property type="protein sequence ID" value="RXH58407.1"/>
    <property type="molecule type" value="Genomic_DNA"/>
</dbReference>
<gene>
    <name evidence="3" type="ORF">GRAN_1717</name>
</gene>
<dbReference type="Proteomes" id="UP000289437">
    <property type="component" value="Unassembled WGS sequence"/>
</dbReference>
<name>A0A4Q0T4X0_9BACT</name>
<dbReference type="OrthoDB" id="9768048at2"/>